<keyword evidence="13" id="KW-1185">Reference proteome</keyword>
<sequence>MEPGLIRLRGLLMGRAHVGKGVNVALGPMMNMGRIAQGGRNWVGFGGDPFLAGEAAYETILGLQQAGVQACAKCYVGNEQEHKRTTISSFIDDRTQHEIYAHPFMRSVMTGVASFMCSYNLTNQTFACENDKTQNDILKREFGFRGYRMSDWSAMKSTFGSVKGGSDMTMPGDIDFGDGLSYFGGNLTTYVKNGTSPESRVDDMATRILASWFLLRQDSPSYPAANFDVFHIDDDAMNERVDIQEDHYKLVREMGTKGIVLLKNENSTLPLTNTERTILVAGLGAAPQPDTLTEVEMMAIQTRARKNQSTTVNWTQNFDLNHARTVVARKDVALVFINTDLGEGYITIDGNEGDRKNLTSWHGGDARVQAVASVNSNTVVTIHSVGPLKLESSIENPDVKAVVWAGLSGQEAGNSLVDVLYDDYNPTG</sequence>
<evidence type="ECO:0000256" key="2">
    <source>
        <dbReference type="ARBA" id="ARBA00004987"/>
    </source>
</evidence>
<dbReference type="EMBL" id="ML179045">
    <property type="protein sequence ID" value="THV05934.1"/>
    <property type="molecule type" value="Genomic_DNA"/>
</dbReference>
<dbReference type="PRINTS" id="PR00133">
    <property type="entry name" value="GLHYDRLASE3"/>
</dbReference>
<evidence type="ECO:0000256" key="8">
    <source>
        <dbReference type="ARBA" id="ARBA00023295"/>
    </source>
</evidence>
<dbReference type="GO" id="GO:0008422">
    <property type="term" value="F:beta-glucosidase activity"/>
    <property type="evidence" value="ECO:0007669"/>
    <property type="project" value="UniProtKB-EC"/>
</dbReference>
<keyword evidence="9" id="KW-0624">Polysaccharide degradation</keyword>
<protein>
    <recommendedName>
        <fullName evidence="4">beta-glucosidase</fullName>
        <ecNumber evidence="4">3.2.1.21</ecNumber>
    </recommendedName>
</protein>
<evidence type="ECO:0000256" key="9">
    <source>
        <dbReference type="ARBA" id="ARBA00023326"/>
    </source>
</evidence>
<dbReference type="SUPFAM" id="SSF52279">
    <property type="entry name" value="Beta-D-glucan exohydrolase, C-terminal domain"/>
    <property type="match status" value="1"/>
</dbReference>
<evidence type="ECO:0000256" key="3">
    <source>
        <dbReference type="ARBA" id="ARBA00005336"/>
    </source>
</evidence>
<comment type="pathway">
    <text evidence="2">Glycan metabolism; cellulose degradation.</text>
</comment>
<dbReference type="InterPro" id="IPR017853">
    <property type="entry name" value="GH"/>
</dbReference>
<comment type="catalytic activity">
    <reaction evidence="1">
        <text>Hydrolysis of terminal, non-reducing beta-D-glucosyl residues with release of beta-D-glucose.</text>
        <dbReference type="EC" id="3.2.1.21"/>
    </reaction>
</comment>
<dbReference type="PANTHER" id="PTHR42715:SF2">
    <property type="entry name" value="BETA-GLUCOSIDASE F-RELATED"/>
    <property type="match status" value="1"/>
</dbReference>
<dbReference type="OrthoDB" id="416222at2759"/>
<keyword evidence="8" id="KW-0326">Glycosidase</keyword>
<evidence type="ECO:0000313" key="12">
    <source>
        <dbReference type="EMBL" id="THV05934.1"/>
    </source>
</evidence>
<proteinExistence type="inferred from homology"/>
<keyword evidence="6" id="KW-0136">Cellulose degradation</keyword>
<keyword evidence="5 12" id="KW-0378">Hydrolase</keyword>
<feature type="domain" description="Glycoside hydrolase family 3 C-terminal" evidence="11">
    <location>
        <begin position="259"/>
        <end position="428"/>
    </location>
</feature>
<evidence type="ECO:0000259" key="11">
    <source>
        <dbReference type="Pfam" id="PF01915"/>
    </source>
</evidence>
<dbReference type="Proteomes" id="UP000297245">
    <property type="component" value="Unassembled WGS sequence"/>
</dbReference>
<evidence type="ECO:0000256" key="7">
    <source>
        <dbReference type="ARBA" id="ARBA00023277"/>
    </source>
</evidence>
<evidence type="ECO:0000256" key="4">
    <source>
        <dbReference type="ARBA" id="ARBA00012744"/>
    </source>
</evidence>
<accession>A0A4S8MU60</accession>
<comment type="similarity">
    <text evidence="3">Belongs to the glycosyl hydrolase 3 family.</text>
</comment>
<dbReference type="Pfam" id="PF01915">
    <property type="entry name" value="Glyco_hydro_3_C"/>
    <property type="match status" value="1"/>
</dbReference>
<evidence type="ECO:0000256" key="1">
    <source>
        <dbReference type="ARBA" id="ARBA00000448"/>
    </source>
</evidence>
<dbReference type="InterPro" id="IPR036881">
    <property type="entry name" value="Glyco_hydro_3_C_sf"/>
</dbReference>
<feature type="domain" description="Glycoside hydrolase family 3 N-terminal" evidence="10">
    <location>
        <begin position="9"/>
        <end position="209"/>
    </location>
</feature>
<dbReference type="InterPro" id="IPR036962">
    <property type="entry name" value="Glyco_hydro_3_N_sf"/>
</dbReference>
<dbReference type="GO" id="GO:0030245">
    <property type="term" value="P:cellulose catabolic process"/>
    <property type="evidence" value="ECO:0007669"/>
    <property type="project" value="UniProtKB-KW"/>
</dbReference>
<dbReference type="PANTHER" id="PTHR42715">
    <property type="entry name" value="BETA-GLUCOSIDASE"/>
    <property type="match status" value="1"/>
</dbReference>
<dbReference type="SUPFAM" id="SSF51445">
    <property type="entry name" value="(Trans)glycosidases"/>
    <property type="match status" value="1"/>
</dbReference>
<dbReference type="InterPro" id="IPR002772">
    <property type="entry name" value="Glyco_hydro_3_C"/>
</dbReference>
<dbReference type="Pfam" id="PF00933">
    <property type="entry name" value="Glyco_hydro_3"/>
    <property type="match status" value="1"/>
</dbReference>
<evidence type="ECO:0000256" key="5">
    <source>
        <dbReference type="ARBA" id="ARBA00022801"/>
    </source>
</evidence>
<dbReference type="AlphaFoldDB" id="A0A4S8MU60"/>
<gene>
    <name evidence="12" type="ORF">K435DRAFT_849390</name>
</gene>
<dbReference type="InterPro" id="IPR050288">
    <property type="entry name" value="Cellulose_deg_GH3"/>
</dbReference>
<evidence type="ECO:0000256" key="6">
    <source>
        <dbReference type="ARBA" id="ARBA00023001"/>
    </source>
</evidence>
<evidence type="ECO:0000313" key="13">
    <source>
        <dbReference type="Proteomes" id="UP000297245"/>
    </source>
</evidence>
<dbReference type="EC" id="3.2.1.21" evidence="4"/>
<organism evidence="12 13">
    <name type="scientific">Dendrothele bispora (strain CBS 962.96)</name>
    <dbReference type="NCBI Taxonomy" id="1314807"/>
    <lineage>
        <taxon>Eukaryota</taxon>
        <taxon>Fungi</taxon>
        <taxon>Dikarya</taxon>
        <taxon>Basidiomycota</taxon>
        <taxon>Agaricomycotina</taxon>
        <taxon>Agaricomycetes</taxon>
        <taxon>Agaricomycetidae</taxon>
        <taxon>Agaricales</taxon>
        <taxon>Agaricales incertae sedis</taxon>
        <taxon>Dendrothele</taxon>
    </lineage>
</organism>
<dbReference type="Gene3D" id="3.40.50.1700">
    <property type="entry name" value="Glycoside hydrolase family 3 C-terminal domain"/>
    <property type="match status" value="1"/>
</dbReference>
<dbReference type="InterPro" id="IPR001764">
    <property type="entry name" value="Glyco_hydro_3_N"/>
</dbReference>
<keyword evidence="7" id="KW-0119">Carbohydrate metabolism</keyword>
<reference evidence="12 13" key="1">
    <citation type="journal article" date="2019" name="Nat. Ecol. Evol.">
        <title>Megaphylogeny resolves global patterns of mushroom evolution.</title>
        <authorList>
            <person name="Varga T."/>
            <person name="Krizsan K."/>
            <person name="Foldi C."/>
            <person name="Dima B."/>
            <person name="Sanchez-Garcia M."/>
            <person name="Sanchez-Ramirez S."/>
            <person name="Szollosi G.J."/>
            <person name="Szarkandi J.G."/>
            <person name="Papp V."/>
            <person name="Albert L."/>
            <person name="Andreopoulos W."/>
            <person name="Angelini C."/>
            <person name="Antonin V."/>
            <person name="Barry K.W."/>
            <person name="Bougher N.L."/>
            <person name="Buchanan P."/>
            <person name="Buyck B."/>
            <person name="Bense V."/>
            <person name="Catcheside P."/>
            <person name="Chovatia M."/>
            <person name="Cooper J."/>
            <person name="Damon W."/>
            <person name="Desjardin D."/>
            <person name="Finy P."/>
            <person name="Geml J."/>
            <person name="Haridas S."/>
            <person name="Hughes K."/>
            <person name="Justo A."/>
            <person name="Karasinski D."/>
            <person name="Kautmanova I."/>
            <person name="Kiss B."/>
            <person name="Kocsube S."/>
            <person name="Kotiranta H."/>
            <person name="LaButti K.M."/>
            <person name="Lechner B.E."/>
            <person name="Liimatainen K."/>
            <person name="Lipzen A."/>
            <person name="Lukacs Z."/>
            <person name="Mihaltcheva S."/>
            <person name="Morgado L.N."/>
            <person name="Niskanen T."/>
            <person name="Noordeloos M.E."/>
            <person name="Ohm R.A."/>
            <person name="Ortiz-Santana B."/>
            <person name="Ovrebo C."/>
            <person name="Racz N."/>
            <person name="Riley R."/>
            <person name="Savchenko A."/>
            <person name="Shiryaev A."/>
            <person name="Soop K."/>
            <person name="Spirin V."/>
            <person name="Szebenyi C."/>
            <person name="Tomsovsky M."/>
            <person name="Tulloss R.E."/>
            <person name="Uehling J."/>
            <person name="Grigoriev I.V."/>
            <person name="Vagvolgyi C."/>
            <person name="Papp T."/>
            <person name="Martin F.M."/>
            <person name="Miettinen O."/>
            <person name="Hibbett D.S."/>
            <person name="Nagy L.G."/>
        </authorList>
    </citation>
    <scope>NUCLEOTIDE SEQUENCE [LARGE SCALE GENOMIC DNA]</scope>
    <source>
        <strain evidence="12 13">CBS 962.96</strain>
    </source>
</reference>
<evidence type="ECO:0000259" key="10">
    <source>
        <dbReference type="Pfam" id="PF00933"/>
    </source>
</evidence>
<name>A0A4S8MU60_DENBC</name>
<dbReference type="Gene3D" id="3.20.20.300">
    <property type="entry name" value="Glycoside hydrolase, family 3, N-terminal domain"/>
    <property type="match status" value="1"/>
</dbReference>